<evidence type="ECO:0000313" key="1">
    <source>
        <dbReference type="EMBL" id="MFC3121536.1"/>
    </source>
</evidence>
<name>A0ABV7FQM6_9ALTE</name>
<accession>A0ABV7FQM6</accession>
<gene>
    <name evidence="1" type="ORF">ACFOHL_07870</name>
</gene>
<dbReference type="Proteomes" id="UP001595478">
    <property type="component" value="Unassembled WGS sequence"/>
</dbReference>
<protein>
    <recommendedName>
        <fullName evidence="3">Flagellar basal body rod protein FlgB</fullName>
    </recommendedName>
</protein>
<organism evidence="1 2">
    <name type="scientific">Agaribacter flavus</name>
    <dbReference type="NCBI Taxonomy" id="1902781"/>
    <lineage>
        <taxon>Bacteria</taxon>
        <taxon>Pseudomonadati</taxon>
        <taxon>Pseudomonadota</taxon>
        <taxon>Gammaproteobacteria</taxon>
        <taxon>Alteromonadales</taxon>
        <taxon>Alteromonadaceae</taxon>
        <taxon>Agaribacter</taxon>
    </lineage>
</organism>
<comment type="caution">
    <text evidence="1">The sequence shown here is derived from an EMBL/GenBank/DDBJ whole genome shotgun (WGS) entry which is preliminary data.</text>
</comment>
<evidence type="ECO:0008006" key="3">
    <source>
        <dbReference type="Google" id="ProtNLM"/>
    </source>
</evidence>
<proteinExistence type="predicted"/>
<sequence length="118" mass="13383">MEPVTIEIVKFALDMQSAQQQIAARNIANADFQTQMKLDYKQPLSRLAAMNDEQRLDYLKVFNSNTKNIESLEYDTGRTIDLASENAESTRAMLEFQALVEALNRRLSIKSLVLGAQK</sequence>
<evidence type="ECO:0000313" key="2">
    <source>
        <dbReference type="Proteomes" id="UP001595478"/>
    </source>
</evidence>
<reference evidence="2" key="1">
    <citation type="journal article" date="2019" name="Int. J. Syst. Evol. Microbiol.">
        <title>The Global Catalogue of Microorganisms (GCM) 10K type strain sequencing project: providing services to taxonomists for standard genome sequencing and annotation.</title>
        <authorList>
            <consortium name="The Broad Institute Genomics Platform"/>
            <consortium name="The Broad Institute Genome Sequencing Center for Infectious Disease"/>
            <person name="Wu L."/>
            <person name="Ma J."/>
        </authorList>
    </citation>
    <scope>NUCLEOTIDE SEQUENCE [LARGE SCALE GENOMIC DNA]</scope>
    <source>
        <strain evidence="2">KCTC 52473</strain>
    </source>
</reference>
<dbReference type="RefSeq" id="WP_376919675.1">
    <property type="nucleotide sequence ID" value="NZ_JBHRSW010000014.1"/>
</dbReference>
<dbReference type="EMBL" id="JBHRSW010000014">
    <property type="protein sequence ID" value="MFC3121536.1"/>
    <property type="molecule type" value="Genomic_DNA"/>
</dbReference>
<keyword evidence="2" id="KW-1185">Reference proteome</keyword>